<organism evidence="1 2">
    <name type="scientific">Ignelater luminosus</name>
    <name type="common">Cucubano</name>
    <name type="synonym">Pyrophorus luminosus</name>
    <dbReference type="NCBI Taxonomy" id="2038154"/>
    <lineage>
        <taxon>Eukaryota</taxon>
        <taxon>Metazoa</taxon>
        <taxon>Ecdysozoa</taxon>
        <taxon>Arthropoda</taxon>
        <taxon>Hexapoda</taxon>
        <taxon>Insecta</taxon>
        <taxon>Pterygota</taxon>
        <taxon>Neoptera</taxon>
        <taxon>Endopterygota</taxon>
        <taxon>Coleoptera</taxon>
        <taxon>Polyphaga</taxon>
        <taxon>Elateriformia</taxon>
        <taxon>Elateroidea</taxon>
        <taxon>Elateridae</taxon>
        <taxon>Agrypninae</taxon>
        <taxon>Pyrophorini</taxon>
        <taxon>Ignelater</taxon>
    </lineage>
</organism>
<name>A0A8K0DLZ8_IGNLU</name>
<gene>
    <name evidence="1" type="ORF">ILUMI_00592</name>
</gene>
<dbReference type="EMBL" id="VTPC01000497">
    <property type="protein sequence ID" value="KAF2905583.1"/>
    <property type="molecule type" value="Genomic_DNA"/>
</dbReference>
<comment type="caution">
    <text evidence="1">The sequence shown here is derived from an EMBL/GenBank/DDBJ whole genome shotgun (WGS) entry which is preliminary data.</text>
</comment>
<dbReference type="Proteomes" id="UP000801492">
    <property type="component" value="Unassembled WGS sequence"/>
</dbReference>
<sequence length="150" mass="16504">MRGLDWAISTRSPYRNNYVRIELRVTSKDILPIVQINYDESALSDDPDKRKLIFKSGYRYPERAMNASKASVSLMFVATASGTLKCNLGRKVNVEKRPKKKLTVPAGCSVSVADLAVSESGSSKSDIESGTRSDLSPISLKVLEKPDLAH</sequence>
<keyword evidence="2" id="KW-1185">Reference proteome</keyword>
<proteinExistence type="predicted"/>
<dbReference type="AlphaFoldDB" id="A0A8K0DLZ8"/>
<evidence type="ECO:0000313" key="2">
    <source>
        <dbReference type="Proteomes" id="UP000801492"/>
    </source>
</evidence>
<accession>A0A8K0DLZ8</accession>
<dbReference type="OrthoDB" id="10072016at2759"/>
<evidence type="ECO:0000313" key="1">
    <source>
        <dbReference type="EMBL" id="KAF2905583.1"/>
    </source>
</evidence>
<reference evidence="1" key="1">
    <citation type="submission" date="2019-08" db="EMBL/GenBank/DDBJ databases">
        <title>The genome of the North American firefly Photinus pyralis.</title>
        <authorList>
            <consortium name="Photinus pyralis genome working group"/>
            <person name="Fallon T.R."/>
            <person name="Sander Lower S.E."/>
            <person name="Weng J.-K."/>
        </authorList>
    </citation>
    <scope>NUCLEOTIDE SEQUENCE</scope>
    <source>
        <strain evidence="1">TRF0915ILg1</strain>
        <tissue evidence="1">Whole body</tissue>
    </source>
</reference>
<protein>
    <submittedName>
        <fullName evidence="1">Uncharacterized protein</fullName>
    </submittedName>
</protein>